<feature type="signal peptide" evidence="2">
    <location>
        <begin position="1"/>
        <end position="24"/>
    </location>
</feature>
<dbReference type="InterPro" id="IPR001119">
    <property type="entry name" value="SLH_dom"/>
</dbReference>
<evidence type="ECO:0000256" key="2">
    <source>
        <dbReference type="SAM" id="SignalP"/>
    </source>
</evidence>
<keyword evidence="1" id="KW-0677">Repeat</keyword>
<dbReference type="Pfam" id="PF16472">
    <property type="entry name" value="DUF5050"/>
    <property type="match status" value="1"/>
</dbReference>
<evidence type="ECO:0000256" key="1">
    <source>
        <dbReference type="ARBA" id="ARBA00022737"/>
    </source>
</evidence>
<accession>A0A9D1MCW4</accession>
<dbReference type="AlphaFoldDB" id="A0A9D1MCW4"/>
<evidence type="ECO:0000313" key="4">
    <source>
        <dbReference type="EMBL" id="HIU57783.1"/>
    </source>
</evidence>
<feature type="domain" description="SLH" evidence="3">
    <location>
        <begin position="54"/>
        <end position="117"/>
    </location>
</feature>
<reference evidence="4" key="2">
    <citation type="journal article" date="2021" name="PeerJ">
        <title>Extensive microbial diversity within the chicken gut microbiome revealed by metagenomics and culture.</title>
        <authorList>
            <person name="Gilroy R."/>
            <person name="Ravi A."/>
            <person name="Getino M."/>
            <person name="Pursley I."/>
            <person name="Horton D.L."/>
            <person name="Alikhan N.F."/>
            <person name="Baker D."/>
            <person name="Gharbi K."/>
            <person name="Hall N."/>
            <person name="Watson M."/>
            <person name="Adriaenssens E.M."/>
            <person name="Foster-Nyarko E."/>
            <person name="Jarju S."/>
            <person name="Secka A."/>
            <person name="Antonio M."/>
            <person name="Oren A."/>
            <person name="Chaudhuri R.R."/>
            <person name="La Ragione R."/>
            <person name="Hildebrand F."/>
            <person name="Pallen M.J."/>
        </authorList>
    </citation>
    <scope>NUCLEOTIDE SEQUENCE</scope>
    <source>
        <strain evidence="4">USAMLcec3-3695</strain>
    </source>
</reference>
<keyword evidence="2" id="KW-0732">Signal</keyword>
<protein>
    <submittedName>
        <fullName evidence="4">DUF5050 domain-containing protein</fullName>
    </submittedName>
</protein>
<comment type="caution">
    <text evidence="4">The sequence shown here is derived from an EMBL/GenBank/DDBJ whole genome shotgun (WGS) entry which is preliminary data.</text>
</comment>
<dbReference type="PROSITE" id="PS51272">
    <property type="entry name" value="SLH"/>
    <property type="match status" value="1"/>
</dbReference>
<feature type="chain" id="PRO_5039402123" evidence="2">
    <location>
        <begin position="25"/>
        <end position="527"/>
    </location>
</feature>
<reference evidence="4" key="1">
    <citation type="submission" date="2020-10" db="EMBL/GenBank/DDBJ databases">
        <authorList>
            <person name="Gilroy R."/>
        </authorList>
    </citation>
    <scope>NUCLEOTIDE SEQUENCE</scope>
    <source>
        <strain evidence="4">USAMLcec3-3695</strain>
    </source>
</reference>
<organism evidence="4 5">
    <name type="scientific">Candidatus Ornithomonoglobus merdipullorum</name>
    <dbReference type="NCBI Taxonomy" id="2840895"/>
    <lineage>
        <taxon>Bacteria</taxon>
        <taxon>Bacillati</taxon>
        <taxon>Bacillota</taxon>
        <taxon>Clostridia</taxon>
        <taxon>Candidatus Ornithomonoglobus</taxon>
    </lineage>
</organism>
<dbReference type="EMBL" id="DVNB01000086">
    <property type="protein sequence ID" value="HIU57783.1"/>
    <property type="molecule type" value="Genomic_DNA"/>
</dbReference>
<evidence type="ECO:0000259" key="3">
    <source>
        <dbReference type="PROSITE" id="PS51272"/>
    </source>
</evidence>
<dbReference type="Gene3D" id="2.130.10.10">
    <property type="entry name" value="YVTN repeat-like/Quinoprotein amine dehydrogenase"/>
    <property type="match status" value="1"/>
</dbReference>
<sequence>MRRRIIMLLIMMCVLTQQCWTAGAQDDVYTREELADDVMGTYEYITQEFSLPMSERIVFDDKGQSQYKMRIMQVYLAGFMNGVDEKLFAPDQKVTNAQVMTVIYRLIVKLNQKYDTVWTKNTSVDHEKLSGLPDWSKEAVTYLLERGIISLEDESYYEAEASSGDVDAILDQIRGRYNTAYSGQRIDFNEFLERSGNTAANIESSVINDSGSYIVKYNDYLYYYKYFADHADLCRVDLRNGSEEYVDTLTHADTGYSGVARIFRIDGRLYYSKSTDKGDSFAVYSIDANYPAPRFEGNINELIYAYSDDLSIYDEFKIFGLDGEIYVLARRSVYKLNGDVSERMAENVSDICVDGDKIYYSLFEDDINTGGIMCYDMDDMTNTETVSDEEVREYNKTTVYGDGCTIQNIFVDEDVLYFIGAPDAAEILKYNADGNEGVQGLTNKAYTRLFKKQDDTLYYIDSNHEVCCINTDGTDMKKIIENEFVFSFNVYGDKLYYYRIVDNSGYPAGLIEIDMQSGEKTLIARFK</sequence>
<dbReference type="InterPro" id="IPR015943">
    <property type="entry name" value="WD40/YVTN_repeat-like_dom_sf"/>
</dbReference>
<name>A0A9D1MCW4_9FIRM</name>
<evidence type="ECO:0000313" key="5">
    <source>
        <dbReference type="Proteomes" id="UP000824109"/>
    </source>
</evidence>
<dbReference type="Proteomes" id="UP000824109">
    <property type="component" value="Unassembled WGS sequence"/>
</dbReference>
<dbReference type="SUPFAM" id="SSF69304">
    <property type="entry name" value="Tricorn protease N-terminal domain"/>
    <property type="match status" value="1"/>
</dbReference>
<gene>
    <name evidence="4" type="ORF">IAA61_08250</name>
</gene>
<proteinExistence type="predicted"/>
<dbReference type="InterPro" id="IPR032485">
    <property type="entry name" value="LRP1-like_beta_prop"/>
</dbReference>